<dbReference type="Pfam" id="PF02598">
    <property type="entry name" value="Methyltrn_RNA_3"/>
    <property type="match status" value="1"/>
</dbReference>
<dbReference type="CDD" id="cd18086">
    <property type="entry name" value="HsC9orf114-like"/>
    <property type="match status" value="1"/>
</dbReference>
<evidence type="ECO:0000313" key="1">
    <source>
        <dbReference type="EMBL" id="BCU70636.1"/>
    </source>
</evidence>
<evidence type="ECO:0000313" key="2">
    <source>
        <dbReference type="Proteomes" id="UP000825123"/>
    </source>
</evidence>
<dbReference type="Gene3D" id="3.40.1280.10">
    <property type="match status" value="1"/>
</dbReference>
<gene>
    <name evidence="1" type="ORF">KN1_19330</name>
</gene>
<dbReference type="SUPFAM" id="SSF75217">
    <property type="entry name" value="alpha/beta knot"/>
    <property type="match status" value="1"/>
</dbReference>
<dbReference type="InterPro" id="IPR003750">
    <property type="entry name" value="Put_MeTrfase-C9orf114-like"/>
</dbReference>
<keyword evidence="2" id="KW-1185">Reference proteome</keyword>
<name>A0A8D5ZJI2_9CREN</name>
<dbReference type="EMBL" id="AP024597">
    <property type="protein sequence ID" value="BCU70636.1"/>
    <property type="molecule type" value="Genomic_DNA"/>
</dbReference>
<reference evidence="1 2" key="1">
    <citation type="submission" date="2021-04" db="EMBL/GenBank/DDBJ databases">
        <title>Complete genome sequence of Stygiolobus sp. KN-1.</title>
        <authorList>
            <person name="Nakamura K."/>
            <person name="Sakai H."/>
            <person name="Kurosawa N."/>
        </authorList>
    </citation>
    <scope>NUCLEOTIDE SEQUENCE [LARGE SCALE GENOMIC DNA]</scope>
    <source>
        <strain evidence="1 2">KN-1</strain>
    </source>
</reference>
<dbReference type="RefSeq" id="WP_225905642.1">
    <property type="nucleotide sequence ID" value="NZ_AP024597.1"/>
</dbReference>
<evidence type="ECO:0008006" key="3">
    <source>
        <dbReference type="Google" id="ProtNLM"/>
    </source>
</evidence>
<dbReference type="InterPro" id="IPR012340">
    <property type="entry name" value="NA-bd_OB-fold"/>
</dbReference>
<dbReference type="Proteomes" id="UP000825123">
    <property type="component" value="Chromosome"/>
</dbReference>
<proteinExistence type="predicted"/>
<dbReference type="InterPro" id="IPR029026">
    <property type="entry name" value="tRNA_m1G_MTases_N"/>
</dbReference>
<dbReference type="Gene3D" id="2.40.50.140">
    <property type="entry name" value="Nucleic acid-binding proteins"/>
    <property type="match status" value="1"/>
</dbReference>
<sequence length="254" mass="29260">MIFPFPRRKKLSVVLFLSIFDVESTLAEITIKLSNVLRALAEFRVSEVIWVYEFKEEKKKWNIVRDITEYALTPPYLKKYIPKKDSLSKAGLLQPLNIPSHIITPEFVEGEIRINRKGNIGLAVNKVPKSKYAIVTDSLNKDVCSYPFYPYYSGFAYKVLSYSKFLEKFSKIDNVILGSRSGVNLRTVEDKIKKTYEEKGIYLVIGPPKHGILKDFIEFNWLIVNFITKQGVKDVRAEEALYASLTLLNFILDS</sequence>
<dbReference type="InterPro" id="IPR029028">
    <property type="entry name" value="Alpha/beta_knot_MTases"/>
</dbReference>
<dbReference type="KEGG" id="csty:KN1_19330"/>
<dbReference type="AlphaFoldDB" id="A0A8D5ZJI2"/>
<protein>
    <recommendedName>
        <fullName evidence="3">Methylase</fullName>
    </recommendedName>
</protein>
<dbReference type="GeneID" id="66163664"/>
<accession>A0A8D5ZJI2</accession>
<organism evidence="1 2">
    <name type="scientific">Stygiolobus caldivivus</name>
    <dbReference type="NCBI Taxonomy" id="2824673"/>
    <lineage>
        <taxon>Archaea</taxon>
        <taxon>Thermoproteota</taxon>
        <taxon>Thermoprotei</taxon>
        <taxon>Sulfolobales</taxon>
        <taxon>Sulfolobaceae</taxon>
        <taxon>Stygiolobus</taxon>
    </lineage>
</organism>